<protein>
    <submittedName>
        <fullName evidence="1">Uncharacterized protein</fullName>
    </submittedName>
</protein>
<organism evidence="1 2">
    <name type="scientific">Lentinus tigrinus ALCF2SS1-6</name>
    <dbReference type="NCBI Taxonomy" id="1328759"/>
    <lineage>
        <taxon>Eukaryota</taxon>
        <taxon>Fungi</taxon>
        <taxon>Dikarya</taxon>
        <taxon>Basidiomycota</taxon>
        <taxon>Agaricomycotina</taxon>
        <taxon>Agaricomycetes</taxon>
        <taxon>Polyporales</taxon>
        <taxon>Polyporaceae</taxon>
        <taxon>Lentinus</taxon>
    </lineage>
</organism>
<keyword evidence="2" id="KW-1185">Reference proteome</keyword>
<feature type="non-terminal residue" evidence="1">
    <location>
        <position position="1"/>
    </location>
</feature>
<reference evidence="1" key="1">
    <citation type="journal article" date="2018" name="Genome Biol. Evol.">
        <title>Genomics and development of Lentinus tigrinus, a white-rot wood-decaying mushroom with dimorphic fruiting bodies.</title>
        <authorList>
            <person name="Wu B."/>
            <person name="Xu Z."/>
            <person name="Knudson A."/>
            <person name="Carlson A."/>
            <person name="Chen N."/>
            <person name="Kovaka S."/>
            <person name="LaButti K."/>
            <person name="Lipzen A."/>
            <person name="Pennachio C."/>
            <person name="Riley R."/>
            <person name="Schakwitz W."/>
            <person name="Umezawa K."/>
            <person name="Ohm R.A."/>
            <person name="Grigoriev I.V."/>
            <person name="Nagy L.G."/>
            <person name="Gibbons J."/>
            <person name="Hibbett D."/>
        </authorList>
    </citation>
    <scope>NUCLEOTIDE SEQUENCE [LARGE SCALE GENOMIC DNA]</scope>
    <source>
        <strain evidence="1">ALCF2SS1-6</strain>
    </source>
</reference>
<dbReference type="Proteomes" id="UP000313359">
    <property type="component" value="Unassembled WGS sequence"/>
</dbReference>
<accession>A0A5C2RWX7</accession>
<dbReference type="OrthoDB" id="2755983at2759"/>
<evidence type="ECO:0000313" key="1">
    <source>
        <dbReference type="EMBL" id="RPD55287.1"/>
    </source>
</evidence>
<sequence length="92" mass="10651">FLGRRTGNPKATMRWSEKGYAFGIVCRARLKLLGWPWYMDIPFTNLSSIPGGYQRVRFLYLTWKIGIMRFEPATEDEIDLARRNPKAVLPGS</sequence>
<feature type="non-terminal residue" evidence="1">
    <location>
        <position position="92"/>
    </location>
</feature>
<evidence type="ECO:0000313" key="2">
    <source>
        <dbReference type="Proteomes" id="UP000313359"/>
    </source>
</evidence>
<gene>
    <name evidence="1" type="ORF">L227DRAFT_466206</name>
</gene>
<dbReference type="EMBL" id="ML122296">
    <property type="protein sequence ID" value="RPD55287.1"/>
    <property type="molecule type" value="Genomic_DNA"/>
</dbReference>
<name>A0A5C2RWX7_9APHY</name>
<dbReference type="AlphaFoldDB" id="A0A5C2RWX7"/>
<proteinExistence type="predicted"/>